<dbReference type="AlphaFoldDB" id="X8E5J6"/>
<accession>X8E5J6</accession>
<dbReference type="Pfam" id="PF02515">
    <property type="entry name" value="CoA_transf_3"/>
    <property type="match status" value="1"/>
</dbReference>
<dbReference type="EMBL" id="JAOB01000010">
    <property type="protein sequence ID" value="EUA75213.1"/>
    <property type="molecule type" value="Genomic_DNA"/>
</dbReference>
<protein>
    <submittedName>
        <fullName evidence="1">Caib/baif family domain protein</fullName>
    </submittedName>
</protein>
<dbReference type="GO" id="GO:0003824">
    <property type="term" value="F:catalytic activity"/>
    <property type="evidence" value="ECO:0007669"/>
    <property type="project" value="InterPro"/>
</dbReference>
<dbReference type="PATRIC" id="fig|1299334.3.peg.617"/>
<evidence type="ECO:0000313" key="1">
    <source>
        <dbReference type="EMBL" id="EUA75213.1"/>
    </source>
</evidence>
<gene>
    <name evidence="1" type="ORF">I553_3105</name>
</gene>
<comment type="caution">
    <text evidence="1">The sequence shown here is derived from an EMBL/GenBank/DDBJ whole genome shotgun (WGS) entry which is preliminary data.</text>
</comment>
<dbReference type="InterPro" id="IPR003673">
    <property type="entry name" value="CoA-Trfase_fam_III"/>
</dbReference>
<dbReference type="SUPFAM" id="SSF89796">
    <property type="entry name" value="CoA-transferase family III (CaiB/BaiF)"/>
    <property type="match status" value="1"/>
</dbReference>
<dbReference type="InterPro" id="IPR023606">
    <property type="entry name" value="CoA-Trfase_III_dom_1_sf"/>
</dbReference>
<proteinExistence type="predicted"/>
<name>X8E5J6_MYCXE</name>
<sequence length="51" mass="5162">MGRPAATHLLAAFGADVVKVESIQRPDGIRYSGACAPTSRTGGNTAGFSTP</sequence>
<organism evidence="1">
    <name type="scientific">Mycobacterium xenopi 4042</name>
    <dbReference type="NCBI Taxonomy" id="1299334"/>
    <lineage>
        <taxon>Bacteria</taxon>
        <taxon>Bacillati</taxon>
        <taxon>Actinomycetota</taxon>
        <taxon>Actinomycetes</taxon>
        <taxon>Mycobacteriales</taxon>
        <taxon>Mycobacteriaceae</taxon>
        <taxon>Mycobacterium</taxon>
    </lineage>
</organism>
<reference evidence="1" key="1">
    <citation type="submission" date="2014-01" db="EMBL/GenBank/DDBJ databases">
        <authorList>
            <person name="Brown-Elliot B."/>
            <person name="Wallace R."/>
            <person name="Lenaerts A."/>
            <person name="Ordway D."/>
            <person name="DeGroote M.A."/>
            <person name="Parker T."/>
            <person name="Sizemore C."/>
            <person name="Tallon L.J."/>
            <person name="Sadzewicz L.K."/>
            <person name="Sengamalay N."/>
            <person name="Fraser C.M."/>
            <person name="Hine E."/>
            <person name="Shefchek K.A."/>
            <person name="Das S.P."/>
            <person name="Tettelin H."/>
        </authorList>
    </citation>
    <scope>NUCLEOTIDE SEQUENCE [LARGE SCALE GENOMIC DNA]</scope>
    <source>
        <strain evidence="1">4042</strain>
    </source>
</reference>
<dbReference type="Gene3D" id="3.40.50.10540">
    <property type="entry name" value="Crotonobetainyl-coa:carnitine coa-transferase, domain 1"/>
    <property type="match status" value="1"/>
</dbReference>